<dbReference type="EMBL" id="JAJAUY010000098">
    <property type="protein sequence ID" value="MCB5181955.1"/>
    <property type="molecule type" value="Genomic_DNA"/>
</dbReference>
<proteinExistence type="predicted"/>
<gene>
    <name evidence="2" type="ORF">LG632_21565</name>
</gene>
<evidence type="ECO:0000313" key="2">
    <source>
        <dbReference type="EMBL" id="MCB5181955.1"/>
    </source>
</evidence>
<comment type="caution">
    <text evidence="2">The sequence shown here is derived from an EMBL/GenBank/DDBJ whole genome shotgun (WGS) entry which is preliminary data.</text>
</comment>
<protein>
    <recommendedName>
        <fullName evidence="4">STAS domain-containing protein</fullName>
    </recommendedName>
</protein>
<evidence type="ECO:0000313" key="3">
    <source>
        <dbReference type="Proteomes" id="UP001199054"/>
    </source>
</evidence>
<organism evidence="2 3">
    <name type="scientific">Streptomyces antimicrobicus</name>
    <dbReference type="NCBI Taxonomy" id="2883108"/>
    <lineage>
        <taxon>Bacteria</taxon>
        <taxon>Bacillati</taxon>
        <taxon>Actinomycetota</taxon>
        <taxon>Actinomycetes</taxon>
        <taxon>Kitasatosporales</taxon>
        <taxon>Streptomycetaceae</taxon>
        <taxon>Streptomyces</taxon>
    </lineage>
</organism>
<evidence type="ECO:0008006" key="4">
    <source>
        <dbReference type="Google" id="ProtNLM"/>
    </source>
</evidence>
<keyword evidence="3" id="KW-1185">Reference proteome</keyword>
<dbReference type="Proteomes" id="UP001199054">
    <property type="component" value="Unassembled WGS sequence"/>
</dbReference>
<accession>A0ABS8BBE8</accession>
<feature type="region of interest" description="Disordered" evidence="1">
    <location>
        <begin position="84"/>
        <end position="109"/>
    </location>
</feature>
<evidence type="ECO:0000256" key="1">
    <source>
        <dbReference type="SAM" id="MobiDB-lite"/>
    </source>
</evidence>
<sequence>MTGPDRSRLQQTTSLEAAARGGRGVGVRVRVTGGWDAGTAEAVRSLLARAEPAVRADLLLDLGGVLADRPDAGKQALRALDALVPTPDLRRPHPAPPMTPGTPSGARTSRTGAAVVASACAVVPLGMPPEPRSVPGAV</sequence>
<reference evidence="2 3" key="1">
    <citation type="submission" date="2021-10" db="EMBL/GenBank/DDBJ databases">
        <title>Streptomyces sp. strain SMC 277, a novel streptomycete isolated from soil.</title>
        <authorList>
            <person name="Chanama M."/>
        </authorList>
    </citation>
    <scope>NUCLEOTIDE SEQUENCE [LARGE SCALE GENOMIC DNA]</scope>
    <source>
        <strain evidence="2 3">SMC 277</strain>
    </source>
</reference>
<name>A0ABS8BBE8_9ACTN</name>